<dbReference type="RefSeq" id="WP_183727775.1">
    <property type="nucleotide sequence ID" value="NZ_JACHBW010000016.1"/>
</dbReference>
<dbReference type="AlphaFoldDB" id="A0A7W9WTD1"/>
<dbReference type="InterPro" id="IPR009628">
    <property type="entry name" value="Phage_tape_measure_N"/>
</dbReference>
<organism evidence="5 6">
    <name type="scientific">Paraburkholderia bannensis</name>
    <dbReference type="NCBI Taxonomy" id="765414"/>
    <lineage>
        <taxon>Bacteria</taxon>
        <taxon>Pseudomonadati</taxon>
        <taxon>Pseudomonadota</taxon>
        <taxon>Betaproteobacteria</taxon>
        <taxon>Burkholderiales</taxon>
        <taxon>Burkholderiaceae</taxon>
        <taxon>Paraburkholderia</taxon>
    </lineage>
</organism>
<dbReference type="Pfam" id="PF06791">
    <property type="entry name" value="TMP_2"/>
    <property type="match status" value="1"/>
</dbReference>
<sequence length="1127" mass="117127">MSDEVGKAVLSVEADVDKLDVSLRQGAASVEQFERTAKQSAGAAADSISAIGDSAGEAATKVSVGGQRILASLEREVIQTTQGKIAWLEYRAARAGVGDEAAPLIAQLRAAEAAAAAQAAAFGSASVASAQFAESEEQASERIRAMVTRSREQVEAMNAVADSAQRAAASVGSVGVGTGTAGKSRLASEFVPGPAATQTVSKMAAADVAALLTQIDPAAKRLDALDEAEERLRSAFKSGAVDAQTYNGALSKIGSQREAIAKVSEAGQKGSSVMSSLARNSHGASAELMVLGREAASGNFHRMGSSLSILAQQAGLVQLAFTPMGAAVLGVTGALALGAAGFVSYESKVTSANQAIIASGNYAGVTAGSLLQMADRIGIATGRAGDAATILTRLAGTGKISSNALSNVGEAALDMAQVTGENADKMADYFAKIGDGAGKFAGEVLDKYGLISAATYERVAELEQQGAAEQAQDVLAEALKNASQHRLAELQSSLGKVQTAWEDARHAASTAWQSFSQGVAGAAGALTPEQELDERQKWKAGQLDSTNLGISFHDAISGDGNDDRIAQLQQIIEKNKEIAQQRSLDTEDARAGKTAYTELAAAAKAAETPAEKLHDAQQKIIKDWDALSRTNPDSNFLKTHTLQGLLDATAAAHAKKGPDEGQNVINGQLRSYDDDYRAREDALKTSLTHVESLRSQGLISLESSLQQAHDLRQAALDDELAITQKAEEVAAGKKQLSALQKYQDQEKKIRQAMVDNDQKTADDIATAYTKQQAAVEAYTQALRVQLAAQQNAVDIEVNAVSQGSDQSSLAKQINQIQQQYAEKSRQLAQQLGKPNGISQEQYDEQLAQLQKWQSSAVGIVTNGHEAMLAAEGNWANGANRALEDYEAKAADVAGQTADVFTSAFSGMEDALVQFTSTGKLNFSSLATSILADIARIEIRALASNILGGSGLGSLISGFMGSSGTSTSALSGVTSLFGASSAASYTSSVTPYVFHLASGGPVYGPGTSTSDSIPAMLSDGEGVLSARGMAALGGVQVLNRLNEGRALGGWQHFATGGAVGSAQSVDVPQSGSGPQFNLSFGGKQGDSVSDADIIELQKMLDGWWEQKFARRMKGQGGAAWRQKYGSVG</sequence>
<name>A0A7W9WTD1_9BURK</name>
<protein>
    <submittedName>
        <fullName evidence="5">Lambda family phage tail tape measure protein</fullName>
    </submittedName>
</protein>
<evidence type="ECO:0000256" key="1">
    <source>
        <dbReference type="SAM" id="Coils"/>
    </source>
</evidence>
<keyword evidence="6" id="KW-1185">Reference proteome</keyword>
<evidence type="ECO:0000259" key="4">
    <source>
        <dbReference type="Pfam" id="PF09718"/>
    </source>
</evidence>
<keyword evidence="1" id="KW-0175">Coiled coil</keyword>
<feature type="domain" description="Bacteriophage tail tape measure C-terminal" evidence="4">
    <location>
        <begin position="872"/>
        <end position="946"/>
    </location>
</feature>
<accession>A0A7W9WTD1</accession>
<feature type="coiled-coil region" evidence="1">
    <location>
        <begin position="806"/>
        <end position="833"/>
    </location>
</feature>
<feature type="region of interest" description="Disordered" evidence="2">
    <location>
        <begin position="1063"/>
        <end position="1082"/>
    </location>
</feature>
<evidence type="ECO:0000313" key="6">
    <source>
        <dbReference type="Proteomes" id="UP000571554"/>
    </source>
</evidence>
<feature type="compositionally biased region" description="Polar residues" evidence="2">
    <location>
        <begin position="1063"/>
        <end position="1077"/>
    </location>
</feature>
<evidence type="ECO:0000256" key="2">
    <source>
        <dbReference type="SAM" id="MobiDB-lite"/>
    </source>
</evidence>
<reference evidence="5 6" key="1">
    <citation type="submission" date="2020-08" db="EMBL/GenBank/DDBJ databases">
        <title>Above-ground endophytic microbial communities from plants in different locations in the United States.</title>
        <authorList>
            <person name="Frank C."/>
        </authorList>
    </citation>
    <scope>NUCLEOTIDE SEQUENCE [LARGE SCALE GENOMIC DNA]</scope>
    <source>
        <strain evidence="5 6">WP4_2_2</strain>
    </source>
</reference>
<proteinExistence type="predicted"/>
<comment type="caution">
    <text evidence="5">The sequence shown here is derived from an EMBL/GenBank/DDBJ whole genome shotgun (WGS) entry which is preliminary data.</text>
</comment>
<gene>
    <name evidence="5" type="ORF">F4827_005076</name>
</gene>
<evidence type="ECO:0000313" key="5">
    <source>
        <dbReference type="EMBL" id="MBB6105210.1"/>
    </source>
</evidence>
<evidence type="ECO:0000259" key="3">
    <source>
        <dbReference type="Pfam" id="PF06791"/>
    </source>
</evidence>
<feature type="domain" description="Bacteriophage tail tape measure N-terminal" evidence="3">
    <location>
        <begin position="303"/>
        <end position="459"/>
    </location>
</feature>
<dbReference type="EMBL" id="JACHBW010000016">
    <property type="protein sequence ID" value="MBB6105210.1"/>
    <property type="molecule type" value="Genomic_DNA"/>
</dbReference>
<dbReference type="InterPro" id="IPR006431">
    <property type="entry name" value="Phage_tape_meas_C"/>
</dbReference>
<dbReference type="Pfam" id="PF09718">
    <property type="entry name" value="Tape_meas_lam_C"/>
    <property type="match status" value="1"/>
</dbReference>
<dbReference type="NCBIfam" id="TIGR01541">
    <property type="entry name" value="tape_meas_lam_C"/>
    <property type="match status" value="1"/>
</dbReference>
<dbReference type="Proteomes" id="UP000571554">
    <property type="component" value="Unassembled WGS sequence"/>
</dbReference>